<evidence type="ECO:0000256" key="2">
    <source>
        <dbReference type="ARBA" id="ARBA00022833"/>
    </source>
</evidence>
<feature type="domain" description="RING-type" evidence="4">
    <location>
        <begin position="88"/>
        <end position="125"/>
    </location>
</feature>
<evidence type="ECO:0000259" key="4">
    <source>
        <dbReference type="PROSITE" id="PS50089"/>
    </source>
</evidence>
<evidence type="ECO:0000313" key="6">
    <source>
        <dbReference type="Proteomes" id="UP000681967"/>
    </source>
</evidence>
<dbReference type="GO" id="GO:0008270">
    <property type="term" value="F:zinc ion binding"/>
    <property type="evidence" value="ECO:0007669"/>
    <property type="project" value="UniProtKB-KW"/>
</dbReference>
<keyword evidence="1 3" id="KW-0479">Metal-binding</keyword>
<dbReference type="AlphaFoldDB" id="A0A8S3DMI8"/>
<accession>A0A8S3DMI8</accession>
<dbReference type="InterPro" id="IPR001841">
    <property type="entry name" value="Znf_RING"/>
</dbReference>
<feature type="non-terminal residue" evidence="5">
    <location>
        <position position="1"/>
    </location>
</feature>
<reference evidence="5" key="1">
    <citation type="submission" date="2021-02" db="EMBL/GenBank/DDBJ databases">
        <authorList>
            <person name="Nowell W R."/>
        </authorList>
    </citation>
    <scope>NUCLEOTIDE SEQUENCE</scope>
</reference>
<evidence type="ECO:0000256" key="1">
    <source>
        <dbReference type="ARBA" id="ARBA00022771"/>
    </source>
</evidence>
<evidence type="ECO:0000256" key="3">
    <source>
        <dbReference type="PROSITE-ProRule" id="PRU00175"/>
    </source>
</evidence>
<dbReference type="Gene3D" id="3.30.40.10">
    <property type="entry name" value="Zinc/RING finger domain, C3HC4 (zinc finger)"/>
    <property type="match status" value="1"/>
</dbReference>
<organism evidence="5 6">
    <name type="scientific">Rotaria magnacalcarata</name>
    <dbReference type="NCBI Taxonomy" id="392030"/>
    <lineage>
        <taxon>Eukaryota</taxon>
        <taxon>Metazoa</taxon>
        <taxon>Spiralia</taxon>
        <taxon>Gnathifera</taxon>
        <taxon>Rotifera</taxon>
        <taxon>Eurotatoria</taxon>
        <taxon>Bdelloidea</taxon>
        <taxon>Philodinida</taxon>
        <taxon>Philodinidae</taxon>
        <taxon>Rotaria</taxon>
    </lineage>
</organism>
<keyword evidence="1 3" id="KW-0863">Zinc-finger</keyword>
<dbReference type="EMBL" id="CAJOBH010216943">
    <property type="protein sequence ID" value="CAF5023936.1"/>
    <property type="molecule type" value="Genomic_DNA"/>
</dbReference>
<gene>
    <name evidence="5" type="ORF">BYL167_LOCUS56047</name>
</gene>
<dbReference type="SUPFAM" id="SSF57850">
    <property type="entry name" value="RING/U-box"/>
    <property type="match status" value="1"/>
</dbReference>
<name>A0A8S3DMI8_9BILA</name>
<sequence length="164" mass="18474">LELTITGYRSLALTDTHTVTLLVDRPQHILLEWDNLDKIIFKSSGGTTDPDSLARANDTQVMTSEEQKGIGSDRIRGSSAVNVDLLECPICHGLLWIPIACQRCETSFCSACINRWLAANPRKCPNRCKIYIERKCPSFIVKLLAQLQLSCYYQSRGCEQVIRQ</sequence>
<dbReference type="PROSITE" id="PS50089">
    <property type="entry name" value="ZF_RING_2"/>
    <property type="match status" value="1"/>
</dbReference>
<protein>
    <recommendedName>
        <fullName evidence="4">RING-type domain-containing protein</fullName>
    </recommendedName>
</protein>
<dbReference type="InterPro" id="IPR013083">
    <property type="entry name" value="Znf_RING/FYVE/PHD"/>
</dbReference>
<comment type="caution">
    <text evidence="5">The sequence shown here is derived from an EMBL/GenBank/DDBJ whole genome shotgun (WGS) entry which is preliminary data.</text>
</comment>
<proteinExistence type="predicted"/>
<keyword evidence="2" id="KW-0862">Zinc</keyword>
<dbReference type="Proteomes" id="UP000681967">
    <property type="component" value="Unassembled WGS sequence"/>
</dbReference>
<evidence type="ECO:0000313" key="5">
    <source>
        <dbReference type="EMBL" id="CAF5023936.1"/>
    </source>
</evidence>